<feature type="compositionally biased region" description="Basic and acidic residues" evidence="10">
    <location>
        <begin position="102"/>
        <end position="113"/>
    </location>
</feature>
<dbReference type="SMART" id="SM00963">
    <property type="entry name" value="SRP54_N"/>
    <property type="match status" value="1"/>
</dbReference>
<keyword evidence="6 9" id="KW-0472">Membrane</keyword>
<feature type="domain" description="SRP54-type proteins GTP-binding" evidence="13">
    <location>
        <begin position="273"/>
        <end position="474"/>
    </location>
</feature>
<dbReference type="InterPro" id="IPR000897">
    <property type="entry name" value="SRP54_GTPase_dom"/>
</dbReference>
<evidence type="ECO:0000256" key="8">
    <source>
        <dbReference type="ARBA" id="ARBA00048027"/>
    </source>
</evidence>
<keyword evidence="7 9" id="KW-0675">Receptor</keyword>
<evidence type="ECO:0000313" key="16">
    <source>
        <dbReference type="Proteomes" id="UP000249061"/>
    </source>
</evidence>
<dbReference type="InterPro" id="IPR013822">
    <property type="entry name" value="Signal_recog_particl_SRP54_hlx"/>
</dbReference>
<dbReference type="GO" id="GO:0003924">
    <property type="term" value="F:GTPase activity"/>
    <property type="evidence" value="ECO:0007669"/>
    <property type="project" value="UniProtKB-UniRule"/>
</dbReference>
<gene>
    <name evidence="9" type="primary">ftsY</name>
    <name evidence="15" type="ORF">DI536_10225</name>
</gene>
<feature type="domain" description="Signal recognition particle SRP54 helical bundle" evidence="14">
    <location>
        <begin position="177"/>
        <end position="259"/>
    </location>
</feature>
<feature type="compositionally biased region" description="Basic and acidic residues" evidence="10">
    <location>
        <begin position="42"/>
        <end position="51"/>
    </location>
</feature>
<dbReference type="GO" id="GO:0005737">
    <property type="term" value="C:cytoplasm"/>
    <property type="evidence" value="ECO:0007669"/>
    <property type="project" value="UniProtKB-SubCell"/>
</dbReference>
<evidence type="ECO:0000259" key="12">
    <source>
        <dbReference type="SMART" id="SM00382"/>
    </source>
</evidence>
<feature type="region of interest" description="Disordered" evidence="10">
    <location>
        <begin position="42"/>
        <end position="113"/>
    </location>
</feature>
<comment type="catalytic activity">
    <reaction evidence="8 9">
        <text>GTP + H2O = GDP + phosphate + H(+)</text>
        <dbReference type="Rhea" id="RHEA:19669"/>
        <dbReference type="ChEBI" id="CHEBI:15377"/>
        <dbReference type="ChEBI" id="CHEBI:15378"/>
        <dbReference type="ChEBI" id="CHEBI:37565"/>
        <dbReference type="ChEBI" id="CHEBI:43474"/>
        <dbReference type="ChEBI" id="CHEBI:58189"/>
        <dbReference type="EC" id="3.6.5.4"/>
    </reaction>
</comment>
<evidence type="ECO:0000256" key="2">
    <source>
        <dbReference type="ARBA" id="ARBA00022490"/>
    </source>
</evidence>
<dbReference type="NCBIfam" id="TIGR00064">
    <property type="entry name" value="ftsY"/>
    <property type="match status" value="1"/>
</dbReference>
<evidence type="ECO:0000259" key="14">
    <source>
        <dbReference type="SMART" id="SM00963"/>
    </source>
</evidence>
<keyword evidence="3 9" id="KW-0547">Nucleotide-binding</keyword>
<dbReference type="CDD" id="cd17874">
    <property type="entry name" value="FtsY"/>
    <property type="match status" value="1"/>
</dbReference>
<dbReference type="PANTHER" id="PTHR43134:SF1">
    <property type="entry name" value="SIGNAL RECOGNITION PARTICLE RECEPTOR SUBUNIT ALPHA"/>
    <property type="match status" value="1"/>
</dbReference>
<name>A0A2W5TT94_9BACT</name>
<dbReference type="GO" id="GO:0005047">
    <property type="term" value="F:signal recognition particle binding"/>
    <property type="evidence" value="ECO:0007669"/>
    <property type="project" value="TreeGrafter"/>
</dbReference>
<feature type="region of interest" description="Disordered" evidence="10">
    <location>
        <begin position="125"/>
        <end position="152"/>
    </location>
</feature>
<dbReference type="InterPro" id="IPR027417">
    <property type="entry name" value="P-loop_NTPase"/>
</dbReference>
<dbReference type="AlphaFoldDB" id="A0A2W5TT94"/>
<feature type="binding site" evidence="9">
    <location>
        <begin position="362"/>
        <end position="366"/>
    </location>
    <ligand>
        <name>GTP</name>
        <dbReference type="ChEBI" id="CHEBI:37565"/>
    </ligand>
</feature>
<evidence type="ECO:0000256" key="7">
    <source>
        <dbReference type="ARBA" id="ARBA00023170"/>
    </source>
</evidence>
<dbReference type="SUPFAM" id="SSF47364">
    <property type="entry name" value="Domain of the SRP/SRP receptor G-proteins"/>
    <property type="match status" value="1"/>
</dbReference>
<accession>A0A2W5TT94</accession>
<comment type="subunit">
    <text evidence="9">Part of the signal recognition particle protein translocation system, which is composed of SRP and FtsY.</text>
</comment>
<proteinExistence type="inferred from homology"/>
<keyword evidence="11" id="KW-1133">Transmembrane helix</keyword>
<reference evidence="15 16" key="1">
    <citation type="submission" date="2017-08" db="EMBL/GenBank/DDBJ databases">
        <title>Infants hospitalized years apart are colonized by the same room-sourced microbial strains.</title>
        <authorList>
            <person name="Brooks B."/>
            <person name="Olm M.R."/>
            <person name="Firek B.A."/>
            <person name="Baker R."/>
            <person name="Thomas B.C."/>
            <person name="Morowitz M.J."/>
            <person name="Banfield J.F."/>
        </authorList>
    </citation>
    <scope>NUCLEOTIDE SEQUENCE [LARGE SCALE GENOMIC DNA]</scope>
    <source>
        <strain evidence="15">S2_003_000_R2_14</strain>
    </source>
</reference>
<comment type="caution">
    <text evidence="15">The sequence shown here is derived from an EMBL/GenBank/DDBJ whole genome shotgun (WGS) entry which is preliminary data.</text>
</comment>
<dbReference type="GO" id="GO:0006614">
    <property type="term" value="P:SRP-dependent cotranslational protein targeting to membrane"/>
    <property type="evidence" value="ECO:0007669"/>
    <property type="project" value="InterPro"/>
</dbReference>
<sequence>MLADVAPAPAATDPATLVWGGVCFVIAVLMVLALRKVMSRKRPELPEEKTEAQPLPADTQVDGQLEAPKVTLAPSQVEEARRAQAEAARQKAAELAAQQKSGDAKSREDLEAARKEAYRAEKALEAEEKERKKREREETERLRAEEEQRKKDEAARLEAVAKAAAQKKIDAEAGQTLAAGLAKTKREGFMARLSGLFGGAPKPVDEAVLAELEEVLFTADIGVKTASALVEHARESARSRSLGSAELKDVIRKQVEKIVDLKANHALKGGGPPHVIMVVGVNGAGKTTTIGKLAAKAHGAGQKVLLAAGDTFRAAAAEQLDVWAERAGAELVKGKEESDPASVVFDAVKKGVEQKVDLVLADTAGRLHTKANLMEELKKVRRVIDKALPGAPHEVLLVLDSTMGQNAIAQARQFHEAVGITSIALTKLDGTAKGGVIIGICDELKVPVAWAGVGEKVSDLKAFDPKEFVAALFDD</sequence>
<dbReference type="GO" id="GO:0005886">
    <property type="term" value="C:plasma membrane"/>
    <property type="evidence" value="ECO:0007669"/>
    <property type="project" value="UniProtKB-SubCell"/>
</dbReference>
<keyword evidence="1 9" id="KW-1003">Cell membrane</keyword>
<evidence type="ECO:0000256" key="1">
    <source>
        <dbReference type="ARBA" id="ARBA00022475"/>
    </source>
</evidence>
<dbReference type="Pfam" id="PF02881">
    <property type="entry name" value="SRP54_N"/>
    <property type="match status" value="1"/>
</dbReference>
<dbReference type="InterPro" id="IPR036225">
    <property type="entry name" value="SRP/SRP_N"/>
</dbReference>
<feature type="domain" description="AAA+ ATPase" evidence="12">
    <location>
        <begin position="272"/>
        <end position="473"/>
    </location>
</feature>
<evidence type="ECO:0000256" key="4">
    <source>
        <dbReference type="ARBA" id="ARBA00022801"/>
    </source>
</evidence>
<dbReference type="Pfam" id="PF00448">
    <property type="entry name" value="SRP54"/>
    <property type="match status" value="1"/>
</dbReference>
<evidence type="ECO:0000256" key="6">
    <source>
        <dbReference type="ARBA" id="ARBA00023136"/>
    </source>
</evidence>
<evidence type="ECO:0000256" key="11">
    <source>
        <dbReference type="SAM" id="Phobius"/>
    </source>
</evidence>
<keyword evidence="2 9" id="KW-0963">Cytoplasm</keyword>
<organism evidence="15 16">
    <name type="scientific">Archangium gephyra</name>
    <dbReference type="NCBI Taxonomy" id="48"/>
    <lineage>
        <taxon>Bacteria</taxon>
        <taxon>Pseudomonadati</taxon>
        <taxon>Myxococcota</taxon>
        <taxon>Myxococcia</taxon>
        <taxon>Myxococcales</taxon>
        <taxon>Cystobacterineae</taxon>
        <taxon>Archangiaceae</taxon>
        <taxon>Archangium</taxon>
    </lineage>
</organism>
<dbReference type="GO" id="GO:0005525">
    <property type="term" value="F:GTP binding"/>
    <property type="evidence" value="ECO:0007669"/>
    <property type="project" value="UniProtKB-UniRule"/>
</dbReference>
<dbReference type="SMART" id="SM00382">
    <property type="entry name" value="AAA"/>
    <property type="match status" value="1"/>
</dbReference>
<dbReference type="EC" id="3.6.5.4" evidence="9"/>
<protein>
    <recommendedName>
        <fullName evidence="9">Signal recognition particle receptor FtsY</fullName>
        <shortName evidence="9">SRP receptor</shortName>
        <ecNumber evidence="9">3.6.5.4</ecNumber>
    </recommendedName>
</protein>
<evidence type="ECO:0000256" key="9">
    <source>
        <dbReference type="HAMAP-Rule" id="MF_00920"/>
    </source>
</evidence>
<dbReference type="InterPro" id="IPR042101">
    <property type="entry name" value="SRP54_N_sf"/>
</dbReference>
<dbReference type="PANTHER" id="PTHR43134">
    <property type="entry name" value="SIGNAL RECOGNITION PARTICLE RECEPTOR SUBUNIT ALPHA"/>
    <property type="match status" value="1"/>
</dbReference>
<evidence type="ECO:0000313" key="15">
    <source>
        <dbReference type="EMBL" id="PZR14555.1"/>
    </source>
</evidence>
<comment type="function">
    <text evidence="9">Involved in targeting and insertion of nascent membrane proteins into the cytoplasmic membrane. Acts as a receptor for the complex formed by the signal recognition particle (SRP) and the ribosome-nascent chain (RNC).</text>
</comment>
<evidence type="ECO:0000256" key="3">
    <source>
        <dbReference type="ARBA" id="ARBA00022741"/>
    </source>
</evidence>
<comment type="subcellular location">
    <subcellularLocation>
        <location evidence="9">Cell membrane</location>
        <topology evidence="9">Peripheral membrane protein</topology>
        <orientation evidence="9">Cytoplasmic side</orientation>
    </subcellularLocation>
    <subcellularLocation>
        <location evidence="9">Cytoplasm</location>
    </subcellularLocation>
</comment>
<dbReference type="HAMAP" id="MF_00920">
    <property type="entry name" value="FtsY"/>
    <property type="match status" value="1"/>
</dbReference>
<feature type="binding site" evidence="9">
    <location>
        <begin position="280"/>
        <end position="287"/>
    </location>
    <ligand>
        <name>GTP</name>
        <dbReference type="ChEBI" id="CHEBI:37565"/>
    </ligand>
</feature>
<feature type="binding site" evidence="9">
    <location>
        <begin position="426"/>
        <end position="429"/>
    </location>
    <ligand>
        <name>GTP</name>
        <dbReference type="ChEBI" id="CHEBI:37565"/>
    </ligand>
</feature>
<feature type="compositionally biased region" description="Basic and acidic residues" evidence="10">
    <location>
        <begin position="78"/>
        <end position="92"/>
    </location>
</feature>
<feature type="transmembrane region" description="Helical" evidence="11">
    <location>
        <begin position="16"/>
        <end position="34"/>
    </location>
</feature>
<dbReference type="Gene3D" id="1.20.120.140">
    <property type="entry name" value="Signal recognition particle SRP54, nucleotide-binding domain"/>
    <property type="match status" value="1"/>
</dbReference>
<comment type="similarity">
    <text evidence="9">Belongs to the GTP-binding SRP family. FtsY subfamily.</text>
</comment>
<evidence type="ECO:0000259" key="13">
    <source>
        <dbReference type="SMART" id="SM00962"/>
    </source>
</evidence>
<dbReference type="Gene3D" id="3.40.50.300">
    <property type="entry name" value="P-loop containing nucleotide triphosphate hydrolases"/>
    <property type="match status" value="1"/>
</dbReference>
<dbReference type="EMBL" id="QFQP01000007">
    <property type="protein sequence ID" value="PZR14555.1"/>
    <property type="molecule type" value="Genomic_DNA"/>
</dbReference>
<keyword evidence="4 9" id="KW-0378">Hydrolase</keyword>
<keyword evidence="11" id="KW-0812">Transmembrane</keyword>
<evidence type="ECO:0000256" key="10">
    <source>
        <dbReference type="SAM" id="MobiDB-lite"/>
    </source>
</evidence>
<keyword evidence="5 9" id="KW-0342">GTP-binding</keyword>
<dbReference type="Proteomes" id="UP000249061">
    <property type="component" value="Unassembled WGS sequence"/>
</dbReference>
<dbReference type="SUPFAM" id="SSF52540">
    <property type="entry name" value="P-loop containing nucleoside triphosphate hydrolases"/>
    <property type="match status" value="1"/>
</dbReference>
<evidence type="ECO:0000256" key="5">
    <source>
        <dbReference type="ARBA" id="ARBA00023134"/>
    </source>
</evidence>
<dbReference type="InterPro" id="IPR003593">
    <property type="entry name" value="AAA+_ATPase"/>
</dbReference>
<dbReference type="InterPro" id="IPR004390">
    <property type="entry name" value="SR_rcpt_FtsY"/>
</dbReference>
<dbReference type="FunFam" id="3.40.50.300:FF:000053">
    <property type="entry name" value="Signal recognition particle receptor FtsY"/>
    <property type="match status" value="1"/>
</dbReference>
<dbReference type="SMART" id="SM00962">
    <property type="entry name" value="SRP54"/>
    <property type="match status" value="1"/>
</dbReference>